<evidence type="ECO:0000256" key="3">
    <source>
        <dbReference type="ARBA" id="ARBA00022553"/>
    </source>
</evidence>
<evidence type="ECO:0000256" key="4">
    <source>
        <dbReference type="ARBA" id="ARBA00022679"/>
    </source>
</evidence>
<dbReference type="InterPro" id="IPR050980">
    <property type="entry name" value="2C_sensor_his_kinase"/>
</dbReference>
<feature type="compositionally biased region" description="Polar residues" evidence="7">
    <location>
        <begin position="674"/>
        <end position="692"/>
    </location>
</feature>
<evidence type="ECO:0000256" key="6">
    <source>
        <dbReference type="ARBA" id="ARBA00023012"/>
    </source>
</evidence>
<gene>
    <name evidence="10" type="ORF">CNX65_25730</name>
</gene>
<name>A0A290ZB88_9PSEU</name>
<dbReference type="PANTHER" id="PTHR44936:SF9">
    <property type="entry name" value="SENSOR PROTEIN CREC"/>
    <property type="match status" value="1"/>
</dbReference>
<dbReference type="RefSeq" id="WP_096496063.1">
    <property type="nucleotide sequence ID" value="NZ_CP023445.1"/>
</dbReference>
<feature type="compositionally biased region" description="Low complexity" evidence="7">
    <location>
        <begin position="857"/>
        <end position="868"/>
    </location>
</feature>
<keyword evidence="6" id="KW-0902">Two-component regulatory system</keyword>
<feature type="compositionally biased region" description="Basic and acidic residues" evidence="7">
    <location>
        <begin position="750"/>
        <end position="772"/>
    </location>
</feature>
<accession>A0A290ZB88</accession>
<feature type="compositionally biased region" description="Polar residues" evidence="7">
    <location>
        <begin position="842"/>
        <end position="851"/>
    </location>
</feature>
<dbReference type="Proteomes" id="UP000218505">
    <property type="component" value="Chromosome"/>
</dbReference>
<sequence>MTGDNSTRRQWRTAVADWRNWRLPVKLAAVLAVPVLVALGSGLTQIGTDVRAADGYANMQRLVSLRAGLTPLVASVQDERALSAQRAEGAGVDKRNFDAVTNETDRAANAVRDLVRNTPTLGPVAEARYRDALVQLDGLPQLRDRVSSGGVDLAGGIGAYSVVIRSLTDFDQAMVGDFGDASLTGTANALHNLAMTGEQVSWQQATVLAGVSRRGLLDTEKTMLEQSWTRFQDKVAEFTAVATADQQADFRSTVAGPEVDTRNRLLQGVRTDPGTVRTQVPVKDWNTASSSTLSRIEVVMSRLGGELLRASARLQDSTSNRAGVASVILLASLFSAGAIGFVVGSYLLRSLRTLRVAALDVANNRLPELVTQLREGGVRTGIEPVPVHTTEEFGQLARAFDAVHSQAVSSAAEQAELRAGMRNAFINLSRRSQGLVERQLKLMEEMERQEENPDQLANLFKLDNLATRMRRNNENLMVLSGSDVARRFTRPVPLADVLRAAGSEIEQYHRVMVQTVPPVDVVGYAAGDLVRLVAELLDNATAFSPPGTQVIVSGRPRPGGGVLVDVVDQGVGLTEEGMAEANRKIVTAAQDDTAELSASRQLGLYVVGRLAGRHGIQVVLREQGAERDGVRAVVAVPSELVRPAGTGQLPAARRPAAELERGQGGAQQSALQSNVVHNALQNGTPQNGTSPFGATRGGAGQNGAAHHGTAQNGTAQNGAALGGAPAGESGWAAFAGRALDQTPPAAPEPTRSEPARSEPARSEPVRPERGGPRAEQFVMDDSFSFSVDPSAPTAAPRGDASHVADAPPVPPRQVEIPPGGELPKRTATPPSRSATDPFRQPEATQGGSTWFSKRPKAQTAEPAAHAAPAAPPVTPQAAPSTEGAYAPGRATAQFFGAPSPTRQTQPPAIPAEEVPSRHVTAAGAELPKRKPRTNLDANLVTERPARAEGESAAPPPVRRDPSATRGFLANYQTGVRQGVREAGDNRTGRETEQ</sequence>
<dbReference type="AlphaFoldDB" id="A0A290ZB88"/>
<feature type="region of interest" description="Disordered" evidence="7">
    <location>
        <begin position="740"/>
        <end position="993"/>
    </location>
</feature>
<dbReference type="InterPro" id="IPR036890">
    <property type="entry name" value="HATPase_C_sf"/>
</dbReference>
<comment type="catalytic activity">
    <reaction evidence="1">
        <text>ATP + protein L-histidine = ADP + protein N-phospho-L-histidine.</text>
        <dbReference type="EC" id="2.7.13.3"/>
    </reaction>
</comment>
<keyword evidence="5" id="KW-0418">Kinase</keyword>
<protein>
    <recommendedName>
        <fullName evidence="2">histidine kinase</fullName>
        <ecNumber evidence="2">2.7.13.3</ecNumber>
    </recommendedName>
</protein>
<keyword evidence="8" id="KW-0812">Transmembrane</keyword>
<dbReference type="Gene3D" id="3.30.565.10">
    <property type="entry name" value="Histidine kinase-like ATPase, C-terminal domain"/>
    <property type="match status" value="1"/>
</dbReference>
<dbReference type="Pfam" id="PF08376">
    <property type="entry name" value="NIT"/>
    <property type="match status" value="1"/>
</dbReference>
<dbReference type="SUPFAM" id="SSF55874">
    <property type="entry name" value="ATPase domain of HSP90 chaperone/DNA topoisomerase II/histidine kinase"/>
    <property type="match status" value="1"/>
</dbReference>
<dbReference type="GO" id="GO:0000160">
    <property type="term" value="P:phosphorelay signal transduction system"/>
    <property type="evidence" value="ECO:0007669"/>
    <property type="project" value="UniProtKB-KW"/>
</dbReference>
<feature type="compositionally biased region" description="Basic and acidic residues" evidence="7">
    <location>
        <begin position="978"/>
        <end position="993"/>
    </location>
</feature>
<dbReference type="InterPro" id="IPR013587">
    <property type="entry name" value="Nitrate/nitrite_sensing"/>
</dbReference>
<feature type="region of interest" description="Disordered" evidence="7">
    <location>
        <begin position="645"/>
        <end position="726"/>
    </location>
</feature>
<proteinExistence type="predicted"/>
<evidence type="ECO:0000256" key="8">
    <source>
        <dbReference type="SAM" id="Phobius"/>
    </source>
</evidence>
<feature type="transmembrane region" description="Helical" evidence="8">
    <location>
        <begin position="323"/>
        <end position="348"/>
    </location>
</feature>
<keyword evidence="11" id="KW-1185">Reference proteome</keyword>
<dbReference type="GO" id="GO:0004673">
    <property type="term" value="F:protein histidine kinase activity"/>
    <property type="evidence" value="ECO:0007669"/>
    <property type="project" value="UniProtKB-EC"/>
</dbReference>
<dbReference type="EMBL" id="CP023445">
    <property type="protein sequence ID" value="ATE56249.1"/>
    <property type="molecule type" value="Genomic_DNA"/>
</dbReference>
<dbReference type="KEGG" id="apre:CNX65_25730"/>
<feature type="domain" description="Histidine kinase/HSP90-like ATPase" evidence="9">
    <location>
        <begin position="524"/>
        <end position="640"/>
    </location>
</feature>
<reference evidence="10" key="1">
    <citation type="submission" date="2017-09" db="EMBL/GenBank/DDBJ databases">
        <title>Complete Genome Sequence of ansamitocin-producing Bacterium Actinosynnema pretiosum X47.</title>
        <authorList>
            <person name="Cao G."/>
            <person name="Zong G."/>
            <person name="Zhong C."/>
            <person name="Fu J."/>
        </authorList>
    </citation>
    <scope>NUCLEOTIDE SEQUENCE [LARGE SCALE GENOMIC DNA]</scope>
    <source>
        <strain evidence="10">X47</strain>
    </source>
</reference>
<dbReference type="InterPro" id="IPR003594">
    <property type="entry name" value="HATPase_dom"/>
</dbReference>
<evidence type="ECO:0000256" key="1">
    <source>
        <dbReference type="ARBA" id="ARBA00000085"/>
    </source>
</evidence>
<dbReference type="SMART" id="SM00387">
    <property type="entry name" value="HATPase_c"/>
    <property type="match status" value="1"/>
</dbReference>
<dbReference type="EC" id="2.7.13.3" evidence="2"/>
<dbReference type="Gene3D" id="6.10.340.10">
    <property type="match status" value="1"/>
</dbReference>
<keyword evidence="4" id="KW-0808">Transferase</keyword>
<evidence type="ECO:0000256" key="7">
    <source>
        <dbReference type="SAM" id="MobiDB-lite"/>
    </source>
</evidence>
<dbReference type="PANTHER" id="PTHR44936">
    <property type="entry name" value="SENSOR PROTEIN CREC"/>
    <property type="match status" value="1"/>
</dbReference>
<evidence type="ECO:0000256" key="5">
    <source>
        <dbReference type="ARBA" id="ARBA00022777"/>
    </source>
</evidence>
<evidence type="ECO:0000313" key="10">
    <source>
        <dbReference type="EMBL" id="ATE56249.1"/>
    </source>
</evidence>
<organism evidence="10 11">
    <name type="scientific">Actinosynnema pretiosum</name>
    <dbReference type="NCBI Taxonomy" id="42197"/>
    <lineage>
        <taxon>Bacteria</taxon>
        <taxon>Bacillati</taxon>
        <taxon>Actinomycetota</taxon>
        <taxon>Actinomycetes</taxon>
        <taxon>Pseudonocardiales</taxon>
        <taxon>Pseudonocardiaceae</taxon>
        <taxon>Actinosynnema</taxon>
    </lineage>
</organism>
<keyword evidence="8" id="KW-0472">Membrane</keyword>
<keyword evidence="8" id="KW-1133">Transmembrane helix</keyword>
<feature type="compositionally biased region" description="Low complexity" evidence="7">
    <location>
        <begin position="702"/>
        <end position="711"/>
    </location>
</feature>
<evidence type="ECO:0000313" key="11">
    <source>
        <dbReference type="Proteomes" id="UP000218505"/>
    </source>
</evidence>
<keyword evidence="3" id="KW-0597">Phosphoprotein</keyword>
<dbReference type="Pfam" id="PF02518">
    <property type="entry name" value="HATPase_c"/>
    <property type="match status" value="1"/>
</dbReference>
<evidence type="ECO:0000259" key="9">
    <source>
        <dbReference type="SMART" id="SM00387"/>
    </source>
</evidence>
<evidence type="ECO:0000256" key="2">
    <source>
        <dbReference type="ARBA" id="ARBA00012438"/>
    </source>
</evidence>